<keyword evidence="3" id="KW-1185">Reference proteome</keyword>
<dbReference type="PANTHER" id="PTHR42773:SF1">
    <property type="entry name" value="METALLO-BETA-LACTAMASE FAMILY PROTEIN"/>
    <property type="match status" value="1"/>
</dbReference>
<proteinExistence type="predicted"/>
<name>A0ABU7MUI9_9ACTN</name>
<evidence type="ECO:0000313" key="2">
    <source>
        <dbReference type="EMBL" id="MEE4024000.1"/>
    </source>
</evidence>
<dbReference type="InterPro" id="IPR001279">
    <property type="entry name" value="Metallo-B-lactamas"/>
</dbReference>
<dbReference type="SUPFAM" id="SSF56281">
    <property type="entry name" value="Metallo-hydrolase/oxidoreductase"/>
    <property type="match status" value="1"/>
</dbReference>
<dbReference type="InterPro" id="IPR036866">
    <property type="entry name" value="RibonucZ/Hydroxyglut_hydro"/>
</dbReference>
<evidence type="ECO:0000259" key="1">
    <source>
        <dbReference type="SMART" id="SM00849"/>
    </source>
</evidence>
<reference evidence="2 3" key="1">
    <citation type="submission" date="2024-01" db="EMBL/GenBank/DDBJ databases">
        <title>Draft genome sequence of Gordonia sp. PKS22-38.</title>
        <authorList>
            <person name="Suphannarot A."/>
            <person name="Mingma R."/>
        </authorList>
    </citation>
    <scope>NUCLEOTIDE SEQUENCE [LARGE SCALE GENOMIC DNA]</scope>
    <source>
        <strain evidence="2 3">PKS22-38</strain>
    </source>
</reference>
<evidence type="ECO:0000313" key="3">
    <source>
        <dbReference type="Proteomes" id="UP001335729"/>
    </source>
</evidence>
<dbReference type="Pfam" id="PF13370">
    <property type="entry name" value="Fer4_13"/>
    <property type="match status" value="1"/>
</dbReference>
<dbReference type="Gene3D" id="3.30.70.20">
    <property type="match status" value="1"/>
</dbReference>
<accession>A0ABU7MUI9</accession>
<protein>
    <submittedName>
        <fullName evidence="2">Ferredoxin</fullName>
    </submittedName>
</protein>
<sequence>MTDREALQQWEVHRRCIRCDVARQVAPGLIGTGEDGRSVVTQQPRTEAEIRVMNEAAFACPVGAVQPVGGRTTPADDPYPLALDDTVYFCGHTSPATASAKGYLVRRETGFMMIDPPMFSSALGRRYGALGPVTDVLLTHRDHTAHGQQYADFFGARLWIHEGDLDAAPGADQVMTGQDPIEIAPGVIAHPLWGHTEGNVIFLVDDTYCFSGDSFYWSRTTDDIEVFETVTWLSIRGLAASLQRTVPRLTFEWLLPGHGGGNRKPADEMARRMQAMADRTSQLTPRAVDFSAARY</sequence>
<dbReference type="Proteomes" id="UP001335729">
    <property type="component" value="Unassembled WGS sequence"/>
</dbReference>
<comment type="caution">
    <text evidence="2">The sequence shown here is derived from an EMBL/GenBank/DDBJ whole genome shotgun (WGS) entry which is preliminary data.</text>
</comment>
<gene>
    <name evidence="2" type="ORF">V1Y59_13010</name>
</gene>
<dbReference type="SMART" id="SM00849">
    <property type="entry name" value="Lactamase_B"/>
    <property type="match status" value="1"/>
</dbReference>
<dbReference type="Gene3D" id="3.60.15.10">
    <property type="entry name" value="Ribonuclease Z/Hydroxyacylglutathione hydrolase-like"/>
    <property type="match status" value="1"/>
</dbReference>
<dbReference type="EMBL" id="JAZDUE010000010">
    <property type="protein sequence ID" value="MEE4024000.1"/>
    <property type="molecule type" value="Genomic_DNA"/>
</dbReference>
<dbReference type="PANTHER" id="PTHR42773">
    <property type="entry name" value="METALLO-BETA-LACTAMASE-RELATED"/>
    <property type="match status" value="1"/>
</dbReference>
<dbReference type="RefSeq" id="WP_330505392.1">
    <property type="nucleotide sequence ID" value="NZ_JAZDUE010000010.1"/>
</dbReference>
<feature type="domain" description="Metallo-beta-lactamase" evidence="1">
    <location>
        <begin position="99"/>
        <end position="258"/>
    </location>
</feature>
<organism evidence="2 3">
    <name type="scientific">Gordonia prachuapensis</name>
    <dbReference type="NCBI Taxonomy" id="3115651"/>
    <lineage>
        <taxon>Bacteria</taxon>
        <taxon>Bacillati</taxon>
        <taxon>Actinomycetota</taxon>
        <taxon>Actinomycetes</taxon>
        <taxon>Mycobacteriales</taxon>
        <taxon>Gordoniaceae</taxon>
        <taxon>Gordonia</taxon>
    </lineage>
</organism>